<evidence type="ECO:0000259" key="4">
    <source>
        <dbReference type="PROSITE" id="PS51388"/>
    </source>
</evidence>
<dbReference type="GO" id="GO:0006897">
    <property type="term" value="P:endocytosis"/>
    <property type="evidence" value="ECO:0007669"/>
    <property type="project" value="TreeGrafter"/>
</dbReference>
<dbReference type="PROSITE" id="PS51388">
    <property type="entry name" value="GED"/>
    <property type="match status" value="1"/>
</dbReference>
<dbReference type="InterPro" id="IPR045063">
    <property type="entry name" value="Dynamin_N"/>
</dbReference>
<dbReference type="PROSITE" id="PS00410">
    <property type="entry name" value="G_DYNAMIN_1"/>
    <property type="match status" value="1"/>
</dbReference>
<feature type="domain" description="Dynamin-type G" evidence="5">
    <location>
        <begin position="23"/>
        <end position="309"/>
    </location>
</feature>
<dbReference type="GO" id="GO:0005739">
    <property type="term" value="C:mitochondrion"/>
    <property type="evidence" value="ECO:0007669"/>
    <property type="project" value="TreeGrafter"/>
</dbReference>
<dbReference type="InterPro" id="IPR003130">
    <property type="entry name" value="GED"/>
</dbReference>
<evidence type="ECO:0000313" key="6">
    <source>
        <dbReference type="Proteomes" id="UP000887578"/>
    </source>
</evidence>
<dbReference type="GO" id="GO:0000266">
    <property type="term" value="P:mitochondrial fission"/>
    <property type="evidence" value="ECO:0007669"/>
    <property type="project" value="TreeGrafter"/>
</dbReference>
<protein>
    <submittedName>
        <fullName evidence="7">Dynamin-1-like protein</fullName>
    </submittedName>
</protein>
<keyword evidence="2 3" id="KW-0342">GTP-binding</keyword>
<dbReference type="InterPro" id="IPR020850">
    <property type="entry name" value="GED_dom"/>
</dbReference>
<comment type="similarity">
    <text evidence="3">Belongs to the TRAFAC class dynamin-like GTPase superfamily. Dynamin/Fzo/YdjA family.</text>
</comment>
<proteinExistence type="inferred from homology"/>
<organism evidence="6 7">
    <name type="scientific">Panagrolaimus davidi</name>
    <dbReference type="NCBI Taxonomy" id="227884"/>
    <lineage>
        <taxon>Eukaryota</taxon>
        <taxon>Metazoa</taxon>
        <taxon>Ecdysozoa</taxon>
        <taxon>Nematoda</taxon>
        <taxon>Chromadorea</taxon>
        <taxon>Rhabditida</taxon>
        <taxon>Tylenchina</taxon>
        <taxon>Panagrolaimomorpha</taxon>
        <taxon>Panagrolaimoidea</taxon>
        <taxon>Panagrolaimidae</taxon>
        <taxon>Panagrolaimus</taxon>
    </lineage>
</organism>
<dbReference type="InterPro" id="IPR027417">
    <property type="entry name" value="P-loop_NTPase"/>
</dbReference>
<accession>A0A914PTD8</accession>
<keyword evidence="1 3" id="KW-0547">Nucleotide-binding</keyword>
<dbReference type="SMART" id="SM00302">
    <property type="entry name" value="GED"/>
    <property type="match status" value="1"/>
</dbReference>
<dbReference type="CDD" id="cd08771">
    <property type="entry name" value="DLP_1"/>
    <property type="match status" value="1"/>
</dbReference>
<dbReference type="AlphaFoldDB" id="A0A914PTD8"/>
<dbReference type="SMART" id="SM00053">
    <property type="entry name" value="DYNc"/>
    <property type="match status" value="1"/>
</dbReference>
<dbReference type="PANTHER" id="PTHR11566">
    <property type="entry name" value="DYNAMIN"/>
    <property type="match status" value="1"/>
</dbReference>
<dbReference type="Pfam" id="PF01031">
    <property type="entry name" value="Dynamin_M"/>
    <property type="match status" value="1"/>
</dbReference>
<keyword evidence="6" id="KW-1185">Reference proteome</keyword>
<dbReference type="Gene3D" id="3.40.50.300">
    <property type="entry name" value="P-loop containing nucleotide triphosphate hydrolases"/>
    <property type="match status" value="1"/>
</dbReference>
<evidence type="ECO:0000256" key="1">
    <source>
        <dbReference type="ARBA" id="ARBA00022741"/>
    </source>
</evidence>
<dbReference type="PANTHER" id="PTHR11566:SF21">
    <property type="entry name" value="DYNAMIN RELATED PROTEIN 1, ISOFORM A"/>
    <property type="match status" value="1"/>
</dbReference>
<dbReference type="InterPro" id="IPR022812">
    <property type="entry name" value="Dynamin"/>
</dbReference>
<dbReference type="Pfam" id="PF00350">
    <property type="entry name" value="Dynamin_N"/>
    <property type="match status" value="1"/>
</dbReference>
<dbReference type="GO" id="GO:0003924">
    <property type="term" value="F:GTPase activity"/>
    <property type="evidence" value="ECO:0007669"/>
    <property type="project" value="InterPro"/>
</dbReference>
<dbReference type="InterPro" id="IPR030381">
    <property type="entry name" value="G_DYNAMIN_dom"/>
</dbReference>
<evidence type="ECO:0000256" key="3">
    <source>
        <dbReference type="RuleBase" id="RU003932"/>
    </source>
</evidence>
<dbReference type="WBParaSite" id="PDA_v2.g21455.t1">
    <property type="protein sequence ID" value="PDA_v2.g21455.t1"/>
    <property type="gene ID" value="PDA_v2.g21455"/>
</dbReference>
<sequence>MGSLVSTVCDIRRALATVGMENAIDFPQIVVIGTQSHGKSSVIEGIVGRDFLPRGSGICTRRPLLIQLICTPMDHPKRKEDKKSKNADWATFDHVANKKFFDFKDVRKEIEKATDSLAGTNKGVSAEEIHLKIYAKNVVDLTLIDLPGFTKVAVGDQPPDIEDQIRQMSEKYISNPNSIILAVVKATEDFATSEALKFAKQVDPNGDRTLGVLTQLDLMDKGTDATKTLTGELIPVKLGIVGVVGRSQADINNGKTVEKCLDDEDLLLQCIRKTVPDQKMQIQKMTSAYEARLEKLGEPIAEGEKDSALLQVIGDFVSALKNLLDGNSDIVEISRLVGGALLLKVYEESFAVEMKAIDALEGLNDEAILIAQKNVQGSTAEFTVNEKVFRALVKRQFLLFNDPSLKCVDSIHTELLSIVADCKSEMQKKEPRFPVLLDIIEDEIIDYIKKRIKPTKEGIQSLLDVHGNRINTNHPGFEEPIAQFFQEGSMAIKSFLPKENNELTEQEKKYAERVKNLVRDYFNIVRTSVQDEVPKHCTKELVNYLKERIQKHLIETLQGIRKDSKNIDLFGESELMAQERKEASAKLAALIEAKKVLNGIPEILL</sequence>
<dbReference type="PRINTS" id="PR00195">
    <property type="entry name" value="DYNAMIN"/>
</dbReference>
<dbReference type="GO" id="GO:0016559">
    <property type="term" value="P:peroxisome fission"/>
    <property type="evidence" value="ECO:0007669"/>
    <property type="project" value="TreeGrafter"/>
</dbReference>
<dbReference type="SUPFAM" id="SSF52540">
    <property type="entry name" value="P-loop containing nucleoside triphosphate hydrolases"/>
    <property type="match status" value="1"/>
</dbReference>
<dbReference type="PROSITE" id="PS51718">
    <property type="entry name" value="G_DYNAMIN_2"/>
    <property type="match status" value="1"/>
</dbReference>
<dbReference type="GO" id="GO:0016020">
    <property type="term" value="C:membrane"/>
    <property type="evidence" value="ECO:0007669"/>
    <property type="project" value="TreeGrafter"/>
</dbReference>
<name>A0A914PTD8_9BILA</name>
<dbReference type="Pfam" id="PF02212">
    <property type="entry name" value="GED"/>
    <property type="match status" value="1"/>
</dbReference>
<dbReference type="GO" id="GO:0048312">
    <property type="term" value="P:intracellular distribution of mitochondria"/>
    <property type="evidence" value="ECO:0007669"/>
    <property type="project" value="TreeGrafter"/>
</dbReference>
<dbReference type="InterPro" id="IPR001401">
    <property type="entry name" value="Dynamin_GTPase"/>
</dbReference>
<feature type="domain" description="GED" evidence="4">
    <location>
        <begin position="511"/>
        <end position="605"/>
    </location>
</feature>
<evidence type="ECO:0000313" key="7">
    <source>
        <dbReference type="WBParaSite" id="PDA_v2.g21455.t1"/>
    </source>
</evidence>
<dbReference type="Proteomes" id="UP000887578">
    <property type="component" value="Unplaced"/>
</dbReference>
<evidence type="ECO:0000259" key="5">
    <source>
        <dbReference type="PROSITE" id="PS51718"/>
    </source>
</evidence>
<dbReference type="InterPro" id="IPR019762">
    <property type="entry name" value="Dynamin_GTPase_CS"/>
</dbReference>
<reference evidence="7" key="1">
    <citation type="submission" date="2022-11" db="UniProtKB">
        <authorList>
            <consortium name="WormBaseParasite"/>
        </authorList>
    </citation>
    <scope>IDENTIFICATION</scope>
</reference>
<dbReference type="GO" id="GO:0005525">
    <property type="term" value="F:GTP binding"/>
    <property type="evidence" value="ECO:0007669"/>
    <property type="project" value="UniProtKB-KW"/>
</dbReference>
<dbReference type="GO" id="GO:0008017">
    <property type="term" value="F:microtubule binding"/>
    <property type="evidence" value="ECO:0007669"/>
    <property type="project" value="TreeGrafter"/>
</dbReference>
<dbReference type="GO" id="GO:0005874">
    <property type="term" value="C:microtubule"/>
    <property type="evidence" value="ECO:0007669"/>
    <property type="project" value="TreeGrafter"/>
</dbReference>
<dbReference type="Gene3D" id="1.20.120.1240">
    <property type="entry name" value="Dynamin, middle domain"/>
    <property type="match status" value="1"/>
</dbReference>
<evidence type="ECO:0000256" key="2">
    <source>
        <dbReference type="ARBA" id="ARBA00023134"/>
    </source>
</evidence>
<dbReference type="InterPro" id="IPR000375">
    <property type="entry name" value="Dynamin_stalk"/>
</dbReference>